<accession>A0DEV2</accession>
<dbReference type="PANTHER" id="PTHR24126">
    <property type="entry name" value="ANKYRIN REPEAT, PH AND SEC7 DOMAIN CONTAINING PROTEIN SECG-RELATED"/>
    <property type="match status" value="1"/>
</dbReference>
<dbReference type="eggNOG" id="KOG4412">
    <property type="taxonomic scope" value="Eukaryota"/>
</dbReference>
<dbReference type="GeneID" id="5034751"/>
<evidence type="ECO:0000256" key="2">
    <source>
        <dbReference type="ARBA" id="ARBA00023043"/>
    </source>
</evidence>
<dbReference type="InParanoid" id="A0DEV2"/>
<keyword evidence="1" id="KW-0677">Repeat</keyword>
<evidence type="ECO:0000313" key="4">
    <source>
        <dbReference type="EMBL" id="CAK81569.1"/>
    </source>
</evidence>
<reference evidence="4 5" key="1">
    <citation type="journal article" date="2006" name="Nature">
        <title>Global trends of whole-genome duplications revealed by the ciliate Paramecium tetraurelia.</title>
        <authorList>
            <consortium name="Genoscope"/>
            <person name="Aury J.-M."/>
            <person name="Jaillon O."/>
            <person name="Duret L."/>
            <person name="Noel B."/>
            <person name="Jubin C."/>
            <person name="Porcel B.M."/>
            <person name="Segurens B."/>
            <person name="Daubin V."/>
            <person name="Anthouard V."/>
            <person name="Aiach N."/>
            <person name="Arnaiz O."/>
            <person name="Billaut A."/>
            <person name="Beisson J."/>
            <person name="Blanc I."/>
            <person name="Bouhouche K."/>
            <person name="Camara F."/>
            <person name="Duharcourt S."/>
            <person name="Guigo R."/>
            <person name="Gogendeau D."/>
            <person name="Katinka M."/>
            <person name="Keller A.-M."/>
            <person name="Kissmehl R."/>
            <person name="Klotz C."/>
            <person name="Koll F."/>
            <person name="Le Moue A."/>
            <person name="Lepere C."/>
            <person name="Malinsky S."/>
            <person name="Nowacki M."/>
            <person name="Nowak J.K."/>
            <person name="Plattner H."/>
            <person name="Poulain J."/>
            <person name="Ruiz F."/>
            <person name="Serrano V."/>
            <person name="Zagulski M."/>
            <person name="Dessen P."/>
            <person name="Betermier M."/>
            <person name="Weissenbach J."/>
            <person name="Scarpelli C."/>
            <person name="Schachter V."/>
            <person name="Sperling L."/>
            <person name="Meyer E."/>
            <person name="Cohen J."/>
            <person name="Wincker P."/>
        </authorList>
    </citation>
    <scope>NUCLEOTIDE SEQUENCE [LARGE SCALE GENOMIC DNA]</scope>
    <source>
        <strain evidence="4 5">Stock d4-2</strain>
    </source>
</reference>
<dbReference type="PANTHER" id="PTHR24126:SF14">
    <property type="entry name" value="ANK_REP_REGION DOMAIN-CONTAINING PROTEIN"/>
    <property type="match status" value="1"/>
</dbReference>
<dbReference type="PROSITE" id="PS50088">
    <property type="entry name" value="ANK_REPEAT"/>
    <property type="match status" value="2"/>
</dbReference>
<dbReference type="SMART" id="SM00248">
    <property type="entry name" value="ANK"/>
    <property type="match status" value="2"/>
</dbReference>
<dbReference type="Gene3D" id="1.25.40.20">
    <property type="entry name" value="Ankyrin repeat-containing domain"/>
    <property type="match status" value="1"/>
</dbReference>
<feature type="repeat" description="ANK" evidence="3">
    <location>
        <begin position="225"/>
        <end position="257"/>
    </location>
</feature>
<keyword evidence="2 3" id="KW-0040">ANK repeat</keyword>
<keyword evidence="5" id="KW-1185">Reference proteome</keyword>
<dbReference type="SUPFAM" id="SSF48403">
    <property type="entry name" value="Ankyrin repeat"/>
    <property type="match status" value="1"/>
</dbReference>
<sequence>MLPTPRENSQQIYRGGEQFIKGNDLQVRKAQKTKDYNLEAMYKCYQFTSKITHISKFIRELIKFSKNSIGFDQQLNYMEEQQWKSSHYHTNTAPVHLYQNISENDAAFLIKDQDTGNVYDIRNAEKIPVNREYMTKLKKRHKSAWQGWWQQKKENNQSLLNYVKSNNIKEVEKLLEIASKDLKPEINIRDENGLIPLHYSCMNQNYELALLLLKNEADCDLTNSQGQTALSVCAQKGCEYILSLLLTIGADINHIDNLQNTPLHYACYFCKLLIKLRTQESYRDFIGQTFNNDKYQKSGWQNAL</sequence>
<evidence type="ECO:0000256" key="3">
    <source>
        <dbReference type="PROSITE-ProRule" id="PRU00023"/>
    </source>
</evidence>
<dbReference type="PROSITE" id="PS50297">
    <property type="entry name" value="ANK_REP_REGION"/>
    <property type="match status" value="2"/>
</dbReference>
<dbReference type="Proteomes" id="UP000000600">
    <property type="component" value="Unassembled WGS sequence"/>
</dbReference>
<protein>
    <submittedName>
        <fullName evidence="4">Uncharacterized protein</fullName>
    </submittedName>
</protein>
<name>A0DEV2_PARTE</name>
<gene>
    <name evidence="4" type="ORF">GSPATT00016395001</name>
</gene>
<evidence type="ECO:0000313" key="5">
    <source>
        <dbReference type="Proteomes" id="UP000000600"/>
    </source>
</evidence>
<dbReference type="InterPro" id="IPR002110">
    <property type="entry name" value="Ankyrin_rpt"/>
</dbReference>
<dbReference type="RefSeq" id="XP_001448966.1">
    <property type="nucleotide sequence ID" value="XM_001448929.1"/>
</dbReference>
<dbReference type="KEGG" id="ptm:GSPATT00016395001"/>
<proteinExistence type="predicted"/>
<dbReference type="STRING" id="5888.A0DEV2"/>
<organism evidence="4 5">
    <name type="scientific">Paramecium tetraurelia</name>
    <dbReference type="NCBI Taxonomy" id="5888"/>
    <lineage>
        <taxon>Eukaryota</taxon>
        <taxon>Sar</taxon>
        <taxon>Alveolata</taxon>
        <taxon>Ciliophora</taxon>
        <taxon>Intramacronucleata</taxon>
        <taxon>Oligohymenophorea</taxon>
        <taxon>Peniculida</taxon>
        <taxon>Parameciidae</taxon>
        <taxon>Paramecium</taxon>
    </lineage>
</organism>
<dbReference type="OrthoDB" id="46564at2759"/>
<dbReference type="EMBL" id="CT868407">
    <property type="protein sequence ID" value="CAK81569.1"/>
    <property type="molecule type" value="Genomic_DNA"/>
</dbReference>
<dbReference type="AlphaFoldDB" id="A0DEV2"/>
<dbReference type="HOGENOM" id="CLU_948196_0_0_1"/>
<dbReference type="Pfam" id="PF12796">
    <property type="entry name" value="Ank_2"/>
    <property type="match status" value="1"/>
</dbReference>
<evidence type="ECO:0000256" key="1">
    <source>
        <dbReference type="ARBA" id="ARBA00022737"/>
    </source>
</evidence>
<feature type="repeat" description="ANK" evidence="3">
    <location>
        <begin position="192"/>
        <end position="224"/>
    </location>
</feature>
<dbReference type="InterPro" id="IPR036770">
    <property type="entry name" value="Ankyrin_rpt-contain_sf"/>
</dbReference>